<evidence type="ECO:0000313" key="15">
    <source>
        <dbReference type="Proteomes" id="UP000230052"/>
    </source>
</evidence>
<gene>
    <name evidence="14" type="ORF">COS99_01000</name>
</gene>
<dbReference type="PROSITE" id="PS00874">
    <property type="entry name" value="T2SP_F"/>
    <property type="match status" value="1"/>
</dbReference>
<dbReference type="InterPro" id="IPR042094">
    <property type="entry name" value="T2SS_GspF_sf"/>
</dbReference>
<dbReference type="GO" id="GO:0009306">
    <property type="term" value="P:protein secretion"/>
    <property type="evidence" value="ECO:0007669"/>
    <property type="project" value="InterPro"/>
</dbReference>
<organism evidence="14 15">
    <name type="scientific">Candidatus Aquitaenariimonas noxiae</name>
    <dbReference type="NCBI Taxonomy" id="1974741"/>
    <lineage>
        <taxon>Bacteria</taxon>
        <taxon>Pseudomonadati</taxon>
        <taxon>Candidatus Omnitrophota</taxon>
        <taxon>Candidatus Aquitaenariimonas</taxon>
    </lineage>
</organism>
<evidence type="ECO:0000256" key="7">
    <source>
        <dbReference type="ARBA" id="ARBA00022692"/>
    </source>
</evidence>
<evidence type="ECO:0000256" key="4">
    <source>
        <dbReference type="ARBA" id="ARBA00022448"/>
    </source>
</evidence>
<dbReference type="InterPro" id="IPR001992">
    <property type="entry name" value="T2SS_GspF/T4SS_PilC_CS"/>
</dbReference>
<evidence type="ECO:0000256" key="5">
    <source>
        <dbReference type="ARBA" id="ARBA00022475"/>
    </source>
</evidence>
<protein>
    <recommendedName>
        <fullName evidence="10">General secretion pathway protein F</fullName>
    </recommendedName>
</protein>
<accession>A0A2J0L0V1</accession>
<evidence type="ECO:0000256" key="9">
    <source>
        <dbReference type="ARBA" id="ARBA00023136"/>
    </source>
</evidence>
<evidence type="ECO:0000256" key="12">
    <source>
        <dbReference type="SAM" id="Phobius"/>
    </source>
</evidence>
<comment type="caution">
    <text evidence="14">The sequence shown here is derived from an EMBL/GenBank/DDBJ whole genome shotgun (WGS) entry which is preliminary data.</text>
</comment>
<dbReference type="PANTHER" id="PTHR30012">
    <property type="entry name" value="GENERAL SECRETION PATHWAY PROTEIN"/>
    <property type="match status" value="1"/>
</dbReference>
<keyword evidence="7 11" id="KW-0812">Transmembrane</keyword>
<comment type="function">
    <text evidence="1">Component of the type II secretion system inner membrane complex required for the energy-dependent secretion of extracellular factors such as proteases and toxins from the periplasm.</text>
</comment>
<evidence type="ECO:0000256" key="6">
    <source>
        <dbReference type="ARBA" id="ARBA00022519"/>
    </source>
</evidence>
<evidence type="ECO:0000259" key="13">
    <source>
        <dbReference type="Pfam" id="PF00482"/>
    </source>
</evidence>
<evidence type="ECO:0000256" key="8">
    <source>
        <dbReference type="ARBA" id="ARBA00022989"/>
    </source>
</evidence>
<evidence type="ECO:0000313" key="14">
    <source>
        <dbReference type="EMBL" id="PIU42290.1"/>
    </source>
</evidence>
<dbReference type="AlphaFoldDB" id="A0A2J0L0V1"/>
<comment type="subcellular location">
    <subcellularLocation>
        <location evidence="2">Cell inner membrane</location>
        <topology evidence="2">Multi-pass membrane protein</topology>
    </subcellularLocation>
    <subcellularLocation>
        <location evidence="11">Cell membrane</location>
        <topology evidence="11">Multi-pass membrane protein</topology>
    </subcellularLocation>
</comment>
<comment type="similarity">
    <text evidence="3 11">Belongs to the GSP F family.</text>
</comment>
<dbReference type="EMBL" id="PEWV01000012">
    <property type="protein sequence ID" value="PIU42290.1"/>
    <property type="molecule type" value="Genomic_DNA"/>
</dbReference>
<keyword evidence="5" id="KW-1003">Cell membrane</keyword>
<dbReference type="InterPro" id="IPR003004">
    <property type="entry name" value="GspF/PilC"/>
</dbReference>
<dbReference type="Proteomes" id="UP000230052">
    <property type="component" value="Unassembled WGS sequence"/>
</dbReference>
<keyword evidence="9 12" id="KW-0472">Membrane</keyword>
<dbReference type="Pfam" id="PF00482">
    <property type="entry name" value="T2SSF"/>
    <property type="match status" value="2"/>
</dbReference>
<name>A0A2J0L0V1_9BACT</name>
<evidence type="ECO:0000256" key="2">
    <source>
        <dbReference type="ARBA" id="ARBA00004429"/>
    </source>
</evidence>
<evidence type="ECO:0000256" key="1">
    <source>
        <dbReference type="ARBA" id="ARBA00002684"/>
    </source>
</evidence>
<dbReference type="FunFam" id="1.20.81.30:FF:000001">
    <property type="entry name" value="Type II secretion system protein F"/>
    <property type="match status" value="2"/>
</dbReference>
<keyword evidence="4 11" id="KW-0813">Transport</keyword>
<reference evidence="14 15" key="1">
    <citation type="submission" date="2017-09" db="EMBL/GenBank/DDBJ databases">
        <title>Depth-based differentiation of microbial function through sediment-hosted aquifers and enrichment of novel symbionts in the deep terrestrial subsurface.</title>
        <authorList>
            <person name="Probst A.J."/>
            <person name="Ladd B."/>
            <person name="Jarett J.K."/>
            <person name="Geller-Mcgrath D.E."/>
            <person name="Sieber C.M."/>
            <person name="Emerson J.B."/>
            <person name="Anantharaman K."/>
            <person name="Thomas B.C."/>
            <person name="Malmstrom R."/>
            <person name="Stieglmeier M."/>
            <person name="Klingl A."/>
            <person name="Woyke T."/>
            <person name="Ryan C.M."/>
            <person name="Banfield J.F."/>
        </authorList>
    </citation>
    <scope>NUCLEOTIDE SEQUENCE [LARGE SCALE GENOMIC DNA]</scope>
    <source>
        <strain evidence="14">CG07_land_8_20_14_0_80_42_15</strain>
    </source>
</reference>
<feature type="domain" description="Type II secretion system protein GspF" evidence="13">
    <location>
        <begin position="70"/>
        <end position="193"/>
    </location>
</feature>
<keyword evidence="8 12" id="KW-1133">Transmembrane helix</keyword>
<keyword evidence="6" id="KW-0997">Cell inner membrane</keyword>
<feature type="transmembrane region" description="Helical" evidence="12">
    <location>
        <begin position="172"/>
        <end position="192"/>
    </location>
</feature>
<dbReference type="Gene3D" id="1.20.81.30">
    <property type="entry name" value="Type II secretion system (T2SS), domain F"/>
    <property type="match status" value="2"/>
</dbReference>
<proteinExistence type="inferred from homology"/>
<feature type="transmembrane region" description="Helical" evidence="12">
    <location>
        <begin position="212"/>
        <end position="237"/>
    </location>
</feature>
<evidence type="ECO:0000256" key="10">
    <source>
        <dbReference type="ARBA" id="ARBA00030750"/>
    </source>
</evidence>
<evidence type="ECO:0000256" key="11">
    <source>
        <dbReference type="RuleBase" id="RU003923"/>
    </source>
</evidence>
<feature type="transmembrane region" description="Helical" evidence="12">
    <location>
        <begin position="376"/>
        <end position="400"/>
    </location>
</feature>
<dbReference type="PRINTS" id="PR00812">
    <property type="entry name" value="BCTERIALGSPF"/>
</dbReference>
<sequence length="405" mass="45065">MPIYNYKARDKQGAPLAATIEAENELSAAMSLRSLGYSVISIEKEAQLKIRFSDFWQKITKAHKSELIFFSRQLSSLLKSGIPIIVALSSIAEQAKNKLLKETINAVLKDIQAGVSFSQGLAKHPDIFSDLFVSMVKVGETAGILDEVLDRLAQLGAQELEVKTRIKSAMTYPLILVTVAIIIVGFLLINIIPKFVVVFETYEAKLPLATQILLGISFLVRRLWFLVIAAAGIFIFWFRRYIKTEKGRYTFDFYLLRLPLFGQLYLKLIVARFSRTLGALVKSGVSILEALSVTEKTVGNSVISRVIDNIRSAITEGQSLAEPFKASGVFPPTVIQMVSLGEKSGKLDQMLTEVADFYDREVDYTVRNITTALEPLLLLGMGAMVAFIALSVLLPIFNLIKVFRR</sequence>
<dbReference type="GO" id="GO:0005886">
    <property type="term" value="C:plasma membrane"/>
    <property type="evidence" value="ECO:0007669"/>
    <property type="project" value="UniProtKB-SubCell"/>
</dbReference>
<dbReference type="InterPro" id="IPR018076">
    <property type="entry name" value="T2SS_GspF_dom"/>
</dbReference>
<feature type="domain" description="Type II secretion system protein GspF" evidence="13">
    <location>
        <begin position="273"/>
        <end position="395"/>
    </location>
</feature>
<evidence type="ECO:0000256" key="3">
    <source>
        <dbReference type="ARBA" id="ARBA00005745"/>
    </source>
</evidence>
<dbReference type="PANTHER" id="PTHR30012:SF0">
    <property type="entry name" value="TYPE II SECRETION SYSTEM PROTEIN F-RELATED"/>
    <property type="match status" value="1"/>
</dbReference>